<dbReference type="RefSeq" id="WP_270140786.1">
    <property type="nucleotide sequence ID" value="NZ_CP115450.1"/>
</dbReference>
<keyword evidence="2" id="KW-0413">Isomerase</keyword>
<dbReference type="InterPro" id="IPR017517">
    <property type="entry name" value="Maleyloyr_isom"/>
</dbReference>
<evidence type="ECO:0000313" key="2">
    <source>
        <dbReference type="EMBL" id="WBP85084.1"/>
    </source>
</evidence>
<dbReference type="NCBIfam" id="TIGR03083">
    <property type="entry name" value="maleylpyruvate isomerase family mycothiol-dependent enzyme"/>
    <property type="match status" value="1"/>
</dbReference>
<dbReference type="Gene3D" id="1.20.120.450">
    <property type="entry name" value="dinb family like domain"/>
    <property type="match status" value="1"/>
</dbReference>
<dbReference type="GO" id="GO:0016853">
    <property type="term" value="F:isomerase activity"/>
    <property type="evidence" value="ECO:0007669"/>
    <property type="project" value="UniProtKB-KW"/>
</dbReference>
<organism evidence="2 3">
    <name type="scientific">Kitasatospora cathayae</name>
    <dbReference type="NCBI Taxonomy" id="3004092"/>
    <lineage>
        <taxon>Bacteria</taxon>
        <taxon>Bacillati</taxon>
        <taxon>Actinomycetota</taxon>
        <taxon>Actinomycetes</taxon>
        <taxon>Kitasatosporales</taxon>
        <taxon>Streptomycetaceae</taxon>
        <taxon>Kitasatospora</taxon>
    </lineage>
</organism>
<protein>
    <submittedName>
        <fullName evidence="2">Maleylpyruvate isomerase family mycothiol-dependent enzyme</fullName>
    </submittedName>
</protein>
<dbReference type="Proteomes" id="UP001212821">
    <property type="component" value="Chromosome"/>
</dbReference>
<evidence type="ECO:0000259" key="1">
    <source>
        <dbReference type="Pfam" id="PF11716"/>
    </source>
</evidence>
<accession>A0ABY7PXE8</accession>
<gene>
    <name evidence="2" type="ORF">O1G21_03955</name>
</gene>
<sequence>MTARRDPERPGRLLRTERETLLPLLRRTPPEDFERPTACPDWNVREVLAHCGAALVRIIEGRLPAFTPEHNAQDVAERADWSLDRILDELEYGMTEAGPAIEAAGGELDVIALGEWVHAGDVRDALGEPGAYEGLGLDDALALLATVSRERSTPRVCAFTPRGSWLLGNLVDGRAAAQLSSDEGTLIRMYTGRPVAPERYSLAGARREELVIYR</sequence>
<name>A0ABY7PXE8_9ACTN</name>
<dbReference type="InterPro" id="IPR024344">
    <property type="entry name" value="MDMPI_metal-binding"/>
</dbReference>
<dbReference type="Pfam" id="PF11716">
    <property type="entry name" value="MDMPI_N"/>
    <property type="match status" value="1"/>
</dbReference>
<dbReference type="SUPFAM" id="SSF109854">
    <property type="entry name" value="DinB/YfiT-like putative metalloenzymes"/>
    <property type="match status" value="1"/>
</dbReference>
<reference evidence="3" key="1">
    <citation type="submission" date="2022-12" db="EMBL/GenBank/DDBJ databases">
        <authorList>
            <person name="Mo P."/>
        </authorList>
    </citation>
    <scope>NUCLEOTIDE SEQUENCE [LARGE SCALE GENOMIC DNA]</scope>
    <source>
        <strain evidence="3">HUAS 3-15</strain>
    </source>
</reference>
<keyword evidence="3" id="KW-1185">Reference proteome</keyword>
<dbReference type="InterPro" id="IPR034660">
    <property type="entry name" value="DinB/YfiT-like"/>
</dbReference>
<proteinExistence type="predicted"/>
<evidence type="ECO:0000313" key="3">
    <source>
        <dbReference type="Proteomes" id="UP001212821"/>
    </source>
</evidence>
<feature type="domain" description="Mycothiol-dependent maleylpyruvate isomerase metal-binding" evidence="1">
    <location>
        <begin position="14"/>
        <end position="114"/>
    </location>
</feature>
<dbReference type="EMBL" id="CP115450">
    <property type="protein sequence ID" value="WBP85084.1"/>
    <property type="molecule type" value="Genomic_DNA"/>
</dbReference>